<dbReference type="InterPro" id="IPR000086">
    <property type="entry name" value="NUDIX_hydrolase_dom"/>
</dbReference>
<dbReference type="CDD" id="cd04666">
    <property type="entry name" value="NUDIX_DIPP2_like_Nudt4"/>
    <property type="match status" value="1"/>
</dbReference>
<evidence type="ECO:0000256" key="3">
    <source>
        <dbReference type="ARBA" id="ARBA00022801"/>
    </source>
</evidence>
<keyword evidence="2" id="KW-0479">Metal-binding</keyword>
<name>A0A2P4YLF5_9STRA</name>
<dbReference type="EMBL" id="NCKW01001946">
    <property type="protein sequence ID" value="POM78640.1"/>
    <property type="molecule type" value="Genomic_DNA"/>
</dbReference>
<evidence type="ECO:0000256" key="1">
    <source>
        <dbReference type="ARBA" id="ARBA00001946"/>
    </source>
</evidence>
<dbReference type="Pfam" id="PF00293">
    <property type="entry name" value="NUDIX"/>
    <property type="match status" value="1"/>
</dbReference>
<feature type="domain" description="Nudix hydrolase" evidence="5">
    <location>
        <begin position="134"/>
        <end position="258"/>
    </location>
</feature>
<dbReference type="PROSITE" id="PS51462">
    <property type="entry name" value="NUDIX"/>
    <property type="match status" value="1"/>
</dbReference>
<dbReference type="GO" id="GO:0005737">
    <property type="term" value="C:cytoplasm"/>
    <property type="evidence" value="ECO:0007669"/>
    <property type="project" value="TreeGrafter"/>
</dbReference>
<evidence type="ECO:0000256" key="2">
    <source>
        <dbReference type="ARBA" id="ARBA00022723"/>
    </source>
</evidence>
<evidence type="ECO:0000313" key="6">
    <source>
        <dbReference type="EMBL" id="POM78640.1"/>
    </source>
</evidence>
<dbReference type="Gene3D" id="3.90.79.10">
    <property type="entry name" value="Nucleoside Triphosphate Pyrophosphohydrolase"/>
    <property type="match status" value="1"/>
</dbReference>
<dbReference type="OrthoDB" id="128634at2759"/>
<dbReference type="PROSITE" id="PS00893">
    <property type="entry name" value="NUDIX_BOX"/>
    <property type="match status" value="1"/>
</dbReference>
<dbReference type="AlphaFoldDB" id="A0A2P4YLF5"/>
<accession>A0A2P4YLF5</accession>
<dbReference type="GO" id="GO:0046872">
    <property type="term" value="F:metal ion binding"/>
    <property type="evidence" value="ECO:0007669"/>
    <property type="project" value="UniProtKB-KW"/>
</dbReference>
<sequence>MRFLRYIPDDEERGIAEKVDDAVTKLDDIAGKGKGLTPKWNALFQKNLDEFSGKTALANKLSNKYDNTIKMSMSTLKQLDDVETRRVKDIVRYSKETGASMHRVITPFPGMKTAPKKLMVSHVGRNNQRYGPDGSRLLSAAVVSRPKNQGGGDVLLISSSNPNKGDWLLPKGGWDKGEDVERAALREVMEEGGLLHNLGVTKFSEGEKKYTYYSYMMKSNTVYDDWAESARYRIWVSYDEAILLLGKRKHMVNVVEEAKKVAEKIKARNMPEADKDIQKITLNLE</sequence>
<dbReference type="InterPro" id="IPR015797">
    <property type="entry name" value="NUDIX_hydrolase-like_dom_sf"/>
</dbReference>
<evidence type="ECO:0000256" key="4">
    <source>
        <dbReference type="ARBA" id="ARBA00022842"/>
    </source>
</evidence>
<dbReference type="GO" id="GO:0005634">
    <property type="term" value="C:nucleus"/>
    <property type="evidence" value="ECO:0007669"/>
    <property type="project" value="TreeGrafter"/>
</dbReference>
<proteinExistence type="predicted"/>
<reference evidence="6 7" key="1">
    <citation type="journal article" date="2017" name="Genome Biol. Evol.">
        <title>Phytophthora megakarya and P. palmivora, closely related causal agents of cacao black pod rot, underwent increases in genome sizes and gene numbers by different mechanisms.</title>
        <authorList>
            <person name="Ali S.S."/>
            <person name="Shao J."/>
            <person name="Lary D.J."/>
            <person name="Kronmiller B."/>
            <person name="Shen D."/>
            <person name="Strem M.D."/>
            <person name="Amoako-Attah I."/>
            <person name="Akrofi A.Y."/>
            <person name="Begoude B.A."/>
            <person name="Ten Hoopen G.M."/>
            <person name="Coulibaly K."/>
            <person name="Kebe B.I."/>
            <person name="Melnick R.L."/>
            <person name="Guiltinan M.J."/>
            <person name="Tyler B.M."/>
            <person name="Meinhardt L.W."/>
            <person name="Bailey B.A."/>
        </authorList>
    </citation>
    <scope>NUCLEOTIDE SEQUENCE [LARGE SCALE GENOMIC DNA]</scope>
    <source>
        <strain evidence="7">sbr112.9</strain>
    </source>
</reference>
<organism evidence="6 7">
    <name type="scientific">Phytophthora palmivora</name>
    <dbReference type="NCBI Taxonomy" id="4796"/>
    <lineage>
        <taxon>Eukaryota</taxon>
        <taxon>Sar</taxon>
        <taxon>Stramenopiles</taxon>
        <taxon>Oomycota</taxon>
        <taxon>Peronosporomycetes</taxon>
        <taxon>Peronosporales</taxon>
        <taxon>Peronosporaceae</taxon>
        <taxon>Phytophthora</taxon>
    </lineage>
</organism>
<evidence type="ECO:0000259" key="5">
    <source>
        <dbReference type="PROSITE" id="PS51462"/>
    </source>
</evidence>
<dbReference type="PANTHER" id="PTHR12629">
    <property type="entry name" value="DIPHOSPHOINOSITOL POLYPHOSPHATE PHOSPHOHYDROLASE"/>
    <property type="match status" value="1"/>
</dbReference>
<evidence type="ECO:0000313" key="7">
    <source>
        <dbReference type="Proteomes" id="UP000237271"/>
    </source>
</evidence>
<keyword evidence="7" id="KW-1185">Reference proteome</keyword>
<protein>
    <submittedName>
        <fullName evidence="6">Secreted RxLR effector peptide protein</fullName>
    </submittedName>
</protein>
<dbReference type="InterPro" id="IPR020084">
    <property type="entry name" value="NUDIX_hydrolase_CS"/>
</dbReference>
<dbReference type="GO" id="GO:0016462">
    <property type="term" value="F:pyrophosphatase activity"/>
    <property type="evidence" value="ECO:0007669"/>
    <property type="project" value="InterPro"/>
</dbReference>
<gene>
    <name evidence="6" type="ORF">PHPALM_3810</name>
</gene>
<keyword evidence="3" id="KW-0378">Hydrolase</keyword>
<comment type="cofactor">
    <cofactor evidence="1">
        <name>Mg(2+)</name>
        <dbReference type="ChEBI" id="CHEBI:18420"/>
    </cofactor>
</comment>
<keyword evidence="4" id="KW-0460">Magnesium</keyword>
<dbReference type="InterPro" id="IPR047198">
    <property type="entry name" value="DDP-like_NUDIX"/>
</dbReference>
<dbReference type="PANTHER" id="PTHR12629:SF0">
    <property type="entry name" value="DIPHOSPHOINOSITOL-POLYPHOSPHATE DIPHOSPHATASE"/>
    <property type="match status" value="1"/>
</dbReference>
<dbReference type="SUPFAM" id="SSF55811">
    <property type="entry name" value="Nudix"/>
    <property type="match status" value="1"/>
</dbReference>
<comment type="caution">
    <text evidence="6">The sequence shown here is derived from an EMBL/GenBank/DDBJ whole genome shotgun (WGS) entry which is preliminary data.</text>
</comment>
<dbReference type="Proteomes" id="UP000237271">
    <property type="component" value="Unassembled WGS sequence"/>
</dbReference>